<gene>
    <name evidence="10" type="ORF">HXK26_03185</name>
</gene>
<dbReference type="Proteomes" id="UP000698335">
    <property type="component" value="Unassembled WGS sequence"/>
</dbReference>
<evidence type="ECO:0000256" key="7">
    <source>
        <dbReference type="ARBA" id="ARBA00023209"/>
    </source>
</evidence>
<evidence type="ECO:0000256" key="8">
    <source>
        <dbReference type="ARBA" id="ARBA00023264"/>
    </source>
</evidence>
<dbReference type="InterPro" id="IPR001206">
    <property type="entry name" value="Diacylglycerol_kinase_cat_dom"/>
</dbReference>
<dbReference type="Gene3D" id="2.60.200.40">
    <property type="match status" value="1"/>
</dbReference>
<evidence type="ECO:0000256" key="2">
    <source>
        <dbReference type="ARBA" id="ARBA00005983"/>
    </source>
</evidence>
<comment type="cofactor">
    <cofactor evidence="1">
        <name>Mg(2+)</name>
        <dbReference type="ChEBI" id="CHEBI:18420"/>
    </cofactor>
</comment>
<dbReference type="GO" id="GO:0016301">
    <property type="term" value="F:kinase activity"/>
    <property type="evidence" value="ECO:0007669"/>
    <property type="project" value="UniProtKB-KW"/>
</dbReference>
<dbReference type="InterPro" id="IPR045540">
    <property type="entry name" value="YegS/DAGK_C"/>
</dbReference>
<sequence length="306" mass="32996">MRFLILHNPRSGFGSDAIYEFERALLHDGDECLMRIMDDAWDPKQAVQDAALYDCVIISGGDGTIGHLMYALRNTGVPLCVFPSGTANLICASIGNAHEPAALALAVRRGRTTQLDLGEISWTSEAGHTHTHGIALVAGSGLDAQLMRTAIPHKKFFGEAAYFTAALSNLAPTVQTFTITVDGVTHERQGIACLVANSAKFQADFELLPGVRMDDGLLSVIVLETKMTAELVKPLFTGLFDRSGKTLGRPNIEGFHGREVHVEMSSPIPVEVDGEVFAGETRTFDARVLPKACTVIVDTLSPYAQK</sequence>
<dbReference type="Pfam" id="PF00781">
    <property type="entry name" value="DAGK_cat"/>
    <property type="match status" value="1"/>
</dbReference>
<comment type="caution">
    <text evidence="10">The sequence shown here is derived from an EMBL/GenBank/DDBJ whole genome shotgun (WGS) entry which is preliminary data.</text>
</comment>
<dbReference type="PANTHER" id="PTHR12358:SF106">
    <property type="entry name" value="LIPID KINASE YEGS"/>
    <property type="match status" value="1"/>
</dbReference>
<keyword evidence="3" id="KW-0808">Transferase</keyword>
<protein>
    <submittedName>
        <fullName evidence="10">Diacylglycerol kinase</fullName>
    </submittedName>
</protein>
<dbReference type="SMART" id="SM00046">
    <property type="entry name" value="DAGKc"/>
    <property type="match status" value="1"/>
</dbReference>
<dbReference type="Gene3D" id="3.40.50.10330">
    <property type="entry name" value="Probable inorganic polyphosphate/atp-NAD kinase, domain 1"/>
    <property type="match status" value="1"/>
</dbReference>
<dbReference type="InterPro" id="IPR017438">
    <property type="entry name" value="ATP-NAD_kinase_N"/>
</dbReference>
<name>A0A930VZK4_9ACTN</name>
<dbReference type="Pfam" id="PF19279">
    <property type="entry name" value="YegS_C"/>
    <property type="match status" value="1"/>
</dbReference>
<keyword evidence="6" id="KW-0067">ATP-binding</keyword>
<reference evidence="10" key="1">
    <citation type="submission" date="2020-04" db="EMBL/GenBank/DDBJ databases">
        <title>Deep metagenomics examines the oral microbiome during advanced dental caries in children, revealing novel taxa and co-occurrences with host molecules.</title>
        <authorList>
            <person name="Baker J.L."/>
            <person name="Morton J.T."/>
            <person name="Dinis M."/>
            <person name="Alvarez R."/>
            <person name="Tran N.C."/>
            <person name="Knight R."/>
            <person name="Edlund A."/>
        </authorList>
    </citation>
    <scope>NUCLEOTIDE SEQUENCE</scope>
    <source>
        <strain evidence="10">JCVI_38_bin.5</strain>
    </source>
</reference>
<evidence type="ECO:0000313" key="11">
    <source>
        <dbReference type="Proteomes" id="UP000698335"/>
    </source>
</evidence>
<dbReference type="PANTHER" id="PTHR12358">
    <property type="entry name" value="SPHINGOSINE KINASE"/>
    <property type="match status" value="1"/>
</dbReference>
<keyword evidence="4" id="KW-0547">Nucleotide-binding</keyword>
<dbReference type="GO" id="GO:0008654">
    <property type="term" value="P:phospholipid biosynthetic process"/>
    <property type="evidence" value="ECO:0007669"/>
    <property type="project" value="UniProtKB-KW"/>
</dbReference>
<dbReference type="EMBL" id="JABZGW010000102">
    <property type="protein sequence ID" value="MBF4807683.1"/>
    <property type="molecule type" value="Genomic_DNA"/>
</dbReference>
<keyword evidence="8" id="KW-1208">Phospholipid metabolism</keyword>
<dbReference type="GO" id="GO:0005886">
    <property type="term" value="C:plasma membrane"/>
    <property type="evidence" value="ECO:0007669"/>
    <property type="project" value="TreeGrafter"/>
</dbReference>
<comment type="similarity">
    <text evidence="2">Belongs to the diacylglycerol/lipid kinase family.</text>
</comment>
<evidence type="ECO:0000256" key="4">
    <source>
        <dbReference type="ARBA" id="ARBA00022741"/>
    </source>
</evidence>
<dbReference type="InterPro" id="IPR050187">
    <property type="entry name" value="Lipid_Phosphate_FormReg"/>
</dbReference>
<keyword evidence="7" id="KW-0594">Phospholipid biosynthesis</keyword>
<keyword evidence="7" id="KW-0443">Lipid metabolism</keyword>
<evidence type="ECO:0000259" key="9">
    <source>
        <dbReference type="PROSITE" id="PS50146"/>
    </source>
</evidence>
<evidence type="ECO:0000256" key="1">
    <source>
        <dbReference type="ARBA" id="ARBA00001946"/>
    </source>
</evidence>
<dbReference type="PROSITE" id="PS50146">
    <property type="entry name" value="DAGK"/>
    <property type="match status" value="1"/>
</dbReference>
<dbReference type="GO" id="GO:0005524">
    <property type="term" value="F:ATP binding"/>
    <property type="evidence" value="ECO:0007669"/>
    <property type="project" value="UniProtKB-KW"/>
</dbReference>
<organism evidence="10 11">
    <name type="scientific">Lancefieldella rimae</name>
    <dbReference type="NCBI Taxonomy" id="1383"/>
    <lineage>
        <taxon>Bacteria</taxon>
        <taxon>Bacillati</taxon>
        <taxon>Actinomycetota</taxon>
        <taxon>Coriobacteriia</taxon>
        <taxon>Coriobacteriales</taxon>
        <taxon>Atopobiaceae</taxon>
        <taxon>Lancefieldella</taxon>
    </lineage>
</organism>
<evidence type="ECO:0000256" key="6">
    <source>
        <dbReference type="ARBA" id="ARBA00022840"/>
    </source>
</evidence>
<dbReference type="AlphaFoldDB" id="A0A930VZK4"/>
<evidence type="ECO:0000256" key="5">
    <source>
        <dbReference type="ARBA" id="ARBA00022777"/>
    </source>
</evidence>
<keyword evidence="7" id="KW-0444">Lipid biosynthesis</keyword>
<dbReference type="InterPro" id="IPR016064">
    <property type="entry name" value="NAD/diacylglycerol_kinase_sf"/>
</dbReference>
<dbReference type="SUPFAM" id="SSF111331">
    <property type="entry name" value="NAD kinase/diacylglycerol kinase-like"/>
    <property type="match status" value="1"/>
</dbReference>
<proteinExistence type="inferred from homology"/>
<accession>A0A930VZK4</accession>
<evidence type="ECO:0000256" key="3">
    <source>
        <dbReference type="ARBA" id="ARBA00022679"/>
    </source>
</evidence>
<evidence type="ECO:0000313" key="10">
    <source>
        <dbReference type="EMBL" id="MBF4807683.1"/>
    </source>
</evidence>
<keyword evidence="5 10" id="KW-0418">Kinase</keyword>
<feature type="domain" description="DAGKc" evidence="9">
    <location>
        <begin position="1"/>
        <end position="124"/>
    </location>
</feature>